<dbReference type="AlphaFoldDB" id="A0A1S3DL36"/>
<feature type="chain" id="PRO_5010200706" evidence="1">
    <location>
        <begin position="21"/>
        <end position="128"/>
    </location>
</feature>
<organism evidence="2 3">
    <name type="scientific">Diaphorina citri</name>
    <name type="common">Asian citrus psyllid</name>
    <dbReference type="NCBI Taxonomy" id="121845"/>
    <lineage>
        <taxon>Eukaryota</taxon>
        <taxon>Metazoa</taxon>
        <taxon>Ecdysozoa</taxon>
        <taxon>Arthropoda</taxon>
        <taxon>Hexapoda</taxon>
        <taxon>Insecta</taxon>
        <taxon>Pterygota</taxon>
        <taxon>Neoptera</taxon>
        <taxon>Paraneoptera</taxon>
        <taxon>Hemiptera</taxon>
        <taxon>Sternorrhyncha</taxon>
        <taxon>Psylloidea</taxon>
        <taxon>Psyllidae</taxon>
        <taxon>Diaphorininae</taxon>
        <taxon>Diaphorina</taxon>
    </lineage>
</organism>
<dbReference type="KEGG" id="dci:103520451"/>
<dbReference type="PaxDb" id="121845-A0A1S3DL36"/>
<evidence type="ECO:0000313" key="3">
    <source>
        <dbReference type="RefSeq" id="XP_008483768.1"/>
    </source>
</evidence>
<dbReference type="Proteomes" id="UP000079169">
    <property type="component" value="Unplaced"/>
</dbReference>
<sequence>MMCQFYHLLVSSWCIQLLSCIIIHRMNTGQPDLTICSNPHYDKTAYSLKPHVQIKAILYRSPGRSQIESTGRAKVTADTTDVYKKIIIIIKFMNRGKTSTDEEYIVVDHVTDQRTKTSYRLLDPLVSK</sequence>
<gene>
    <name evidence="3" type="primary">LOC103520451</name>
</gene>
<keyword evidence="1" id="KW-0732">Signal</keyword>
<accession>A0A1S3DL36</accession>
<reference evidence="3" key="1">
    <citation type="submission" date="2025-08" db="UniProtKB">
        <authorList>
            <consortium name="RefSeq"/>
        </authorList>
    </citation>
    <scope>IDENTIFICATION</scope>
</reference>
<dbReference type="GeneID" id="103520451"/>
<evidence type="ECO:0000313" key="2">
    <source>
        <dbReference type="Proteomes" id="UP000079169"/>
    </source>
</evidence>
<protein>
    <submittedName>
        <fullName evidence="3">Uncharacterized protein LOC103520451</fullName>
    </submittedName>
</protein>
<feature type="signal peptide" evidence="1">
    <location>
        <begin position="1"/>
        <end position="20"/>
    </location>
</feature>
<name>A0A1S3DL36_DIACI</name>
<dbReference type="RefSeq" id="XP_008483768.1">
    <property type="nucleotide sequence ID" value="XM_008485546.3"/>
</dbReference>
<proteinExistence type="predicted"/>
<keyword evidence="2" id="KW-1185">Reference proteome</keyword>
<evidence type="ECO:0000256" key="1">
    <source>
        <dbReference type="SAM" id="SignalP"/>
    </source>
</evidence>